<dbReference type="Pfam" id="PF13641">
    <property type="entry name" value="Glyco_tranf_2_3"/>
    <property type="match status" value="1"/>
</dbReference>
<protein>
    <submittedName>
        <fullName evidence="7">Galactofuranosylgalactofuranosylrhamnosyl-N-acetylglucosaminyl-diphospho-decaprenol beta-1,5/1,6-galactofuranosyltransferase</fullName>
    </submittedName>
</protein>
<name>A0A238YT44_9ACTN</name>
<evidence type="ECO:0000256" key="3">
    <source>
        <dbReference type="ARBA" id="ARBA00022676"/>
    </source>
</evidence>
<gene>
    <name evidence="7" type="ORF">SAMN06272737_1229</name>
</gene>
<dbReference type="Pfam" id="PF17994">
    <property type="entry name" value="Glft2_N"/>
    <property type="match status" value="1"/>
</dbReference>
<dbReference type="EMBL" id="FZNO01000022">
    <property type="protein sequence ID" value="SNR73763.1"/>
    <property type="molecule type" value="Genomic_DNA"/>
</dbReference>
<dbReference type="InterPro" id="IPR045699">
    <property type="entry name" value="GlfT2_C"/>
</dbReference>
<dbReference type="InterPro" id="IPR040492">
    <property type="entry name" value="GlfT2_N"/>
</dbReference>
<organism evidence="7 8">
    <name type="scientific">Blastococcus mobilis</name>
    <dbReference type="NCBI Taxonomy" id="1938746"/>
    <lineage>
        <taxon>Bacteria</taxon>
        <taxon>Bacillati</taxon>
        <taxon>Actinomycetota</taxon>
        <taxon>Actinomycetes</taxon>
        <taxon>Geodermatophilales</taxon>
        <taxon>Geodermatophilaceae</taxon>
        <taxon>Blastococcus</taxon>
    </lineage>
</organism>
<dbReference type="AlphaFoldDB" id="A0A238YT44"/>
<evidence type="ECO:0000259" key="5">
    <source>
        <dbReference type="Pfam" id="PF17994"/>
    </source>
</evidence>
<sequence>MTETTRTDFLMTTDTFATADTPTRPDPVSEPALEDLLPGKAVQLLQRVLMPRPADQIKVRSLYLDESHSGRAKCSSRYSAELGAGWEVSFATYFNAFPASYWRRWSVLDTVVLRVTVTGGCRVDVHRSKANGESMHVTGAVHEGDGEQTLEFSLDLAPFGDGGWYWFDVTTDERTVVRDAGWYAPQAPAEQPRLAVGMCTYNRPVDAVAALSALVGDEVVRDQLSLVVVADQGNDHVRDAAHYGEVADALGSRLRVLEQPNLGGSGGFARAMHESFVNSDATHVVLLDDDIQLEPDSLLRARAFAAYARKPVLVGGQMLALQDRSVLHTMGEIVDRSNFFWRNAPNTEYFHDFGEESLRETPDLHRRIDVDYNGWWMCLIPRAVFEAVGMPLPLFIKWDDAEYGLRAHAAGFPTVSLPGAAIWHLSWGDKDDASDWQAYFHIRNRLIAAALHSPHSDGGQIFRDMLKHDLRFLITLQYSTVELHQMAYRDFLAGPDRLFEDMPTSVVRAREKRATHPDGRVLPSSGDLPLPSMHAAEAIKLRTIPTNPLSIAKTLVQAVAHNATPVEPSTAEIPQLNLSYQDARWFLLARLDSATVGTADGRGVTFRRRDPKTFRRLFTGSLQLLRRMRKEFPELQSRYRAAAARELTSPERWGEAFESWGYERP</sequence>
<feature type="domain" description="Galactofuranosyltransferase GlfT2 N-terminal" evidence="5">
    <location>
        <begin position="45"/>
        <end position="185"/>
    </location>
</feature>
<keyword evidence="4 7" id="KW-0808">Transferase</keyword>
<evidence type="ECO:0000256" key="2">
    <source>
        <dbReference type="ARBA" id="ARBA00006739"/>
    </source>
</evidence>
<accession>A0A238YT44</accession>
<keyword evidence="8" id="KW-1185">Reference proteome</keyword>
<evidence type="ECO:0000256" key="1">
    <source>
        <dbReference type="ARBA" id="ARBA00004776"/>
    </source>
</evidence>
<dbReference type="PANTHER" id="PTHR43179">
    <property type="entry name" value="RHAMNOSYLTRANSFERASE WBBL"/>
    <property type="match status" value="1"/>
</dbReference>
<dbReference type="Gene3D" id="3.90.550.60">
    <property type="match status" value="1"/>
</dbReference>
<evidence type="ECO:0000313" key="7">
    <source>
        <dbReference type="EMBL" id="SNR73763.1"/>
    </source>
</evidence>
<dbReference type="InterPro" id="IPR029044">
    <property type="entry name" value="Nucleotide-diphossugar_trans"/>
</dbReference>
<dbReference type="RefSeq" id="WP_254920743.1">
    <property type="nucleotide sequence ID" value="NZ_FZNO01000022.1"/>
</dbReference>
<dbReference type="Pfam" id="PF19320">
    <property type="entry name" value="GlfT2_domain3"/>
    <property type="match status" value="1"/>
</dbReference>
<dbReference type="PANTHER" id="PTHR43179:SF12">
    <property type="entry name" value="GALACTOFURANOSYLTRANSFERASE GLFT2"/>
    <property type="match status" value="1"/>
</dbReference>
<reference evidence="7 8" key="1">
    <citation type="submission" date="2017-06" db="EMBL/GenBank/DDBJ databases">
        <authorList>
            <person name="Kim H.J."/>
            <person name="Triplett B.A."/>
        </authorList>
    </citation>
    <scope>NUCLEOTIDE SEQUENCE [LARGE SCALE GENOMIC DNA]</scope>
    <source>
        <strain evidence="7 8">DSM 44272</strain>
    </source>
</reference>
<dbReference type="GO" id="GO:0016757">
    <property type="term" value="F:glycosyltransferase activity"/>
    <property type="evidence" value="ECO:0007669"/>
    <property type="project" value="UniProtKB-KW"/>
</dbReference>
<dbReference type="Proteomes" id="UP000198403">
    <property type="component" value="Unassembled WGS sequence"/>
</dbReference>
<dbReference type="SUPFAM" id="SSF53448">
    <property type="entry name" value="Nucleotide-diphospho-sugar transferases"/>
    <property type="match status" value="1"/>
</dbReference>
<evidence type="ECO:0000256" key="4">
    <source>
        <dbReference type="ARBA" id="ARBA00022679"/>
    </source>
</evidence>
<comment type="similarity">
    <text evidence="2">Belongs to the glycosyltransferase 2 family.</text>
</comment>
<evidence type="ECO:0000259" key="6">
    <source>
        <dbReference type="Pfam" id="PF19320"/>
    </source>
</evidence>
<feature type="domain" description="Galactofuranosyltransferase-2 C-terminal" evidence="6">
    <location>
        <begin position="461"/>
        <end position="658"/>
    </location>
</feature>
<evidence type="ECO:0000313" key="8">
    <source>
        <dbReference type="Proteomes" id="UP000198403"/>
    </source>
</evidence>
<keyword evidence="3" id="KW-0328">Glycosyltransferase</keyword>
<proteinExistence type="inferred from homology"/>
<comment type="pathway">
    <text evidence="1">Cell wall biogenesis; cell wall polysaccharide biosynthesis.</text>
</comment>